<evidence type="ECO:0000313" key="6">
    <source>
        <dbReference type="Proteomes" id="UP000553035"/>
    </source>
</evidence>
<evidence type="ECO:0000256" key="3">
    <source>
        <dbReference type="SAM" id="Phobius"/>
    </source>
</evidence>
<evidence type="ECO:0000313" key="5">
    <source>
        <dbReference type="EMBL" id="NYH11939.1"/>
    </source>
</evidence>
<evidence type="ECO:0000259" key="4">
    <source>
        <dbReference type="PROSITE" id="PS51635"/>
    </source>
</evidence>
<feature type="short sequence motif" description="GXSXG" evidence="2">
    <location>
        <begin position="37"/>
        <end position="41"/>
    </location>
</feature>
<feature type="domain" description="PNPLA" evidence="4">
    <location>
        <begin position="7"/>
        <end position="445"/>
    </location>
</feature>
<feature type="transmembrane region" description="Helical" evidence="3">
    <location>
        <begin position="211"/>
        <end position="239"/>
    </location>
</feature>
<dbReference type="InterPro" id="IPR002641">
    <property type="entry name" value="PNPLA_dom"/>
</dbReference>
<proteinExistence type="predicted"/>
<keyword evidence="1 2" id="KW-0443">Lipid metabolism</keyword>
<comment type="caution">
    <text evidence="5">The sequence shown here is derived from an EMBL/GenBank/DDBJ whole genome shotgun (WGS) entry which is preliminary data.</text>
</comment>
<feature type="transmembrane region" description="Helical" evidence="3">
    <location>
        <begin position="386"/>
        <end position="406"/>
    </location>
</feature>
<dbReference type="PROSITE" id="PS51635">
    <property type="entry name" value="PNPLA"/>
    <property type="match status" value="1"/>
</dbReference>
<keyword evidence="3" id="KW-1133">Transmembrane helix</keyword>
<keyword evidence="2" id="KW-0378">Hydrolase</keyword>
<feature type="transmembrane region" description="Helical" evidence="3">
    <location>
        <begin position="154"/>
        <end position="173"/>
    </location>
</feature>
<evidence type="ECO:0000256" key="1">
    <source>
        <dbReference type="ARBA" id="ARBA00023098"/>
    </source>
</evidence>
<keyword evidence="3" id="KW-0472">Membrane</keyword>
<gene>
    <name evidence="5" type="ORF">GGI52_004982</name>
</gene>
<feature type="transmembrane region" description="Helical" evidence="3">
    <location>
        <begin position="127"/>
        <end position="148"/>
    </location>
</feature>
<dbReference type="EMBL" id="JACCAT010000001">
    <property type="protein sequence ID" value="NYH11939.1"/>
    <property type="molecule type" value="Genomic_DNA"/>
</dbReference>
<keyword evidence="3" id="KW-0812">Transmembrane</keyword>
<organism evidence="5 6">
    <name type="scientific">Pseudomonas moraviensis</name>
    <dbReference type="NCBI Taxonomy" id="321662"/>
    <lineage>
        <taxon>Bacteria</taxon>
        <taxon>Pseudomonadati</taxon>
        <taxon>Pseudomonadota</taxon>
        <taxon>Gammaproteobacteria</taxon>
        <taxon>Pseudomonadales</taxon>
        <taxon>Pseudomonadaceae</taxon>
        <taxon>Pseudomonas</taxon>
    </lineage>
</organism>
<sequence>MTDFCDLVMKGGITSGVIYPRLIARLASRYQFKNIGGTSAGAIAAAACAAAQLGTLKGKPQAFTDLAGLPDLLAKRASPGGPSMLFNLFQPAPAARRFYDVLIRGLNLSPEDAVLAALRGMAGLYKVALCAGLVLGSLLLQPFVSVLSSVTHPGASPAIAMVMMLMVAAFTAFAIDRTVKKQTRLVGRGASVLLILVVGVLWLFSDHGMTWHLLGCALGIIAVALLFQVLLLLSVLVLFARGLIKAIHGNNYGICSGLTAQGSPDNSPGLTDWLTKYLNDLANRPQNGTPLTFGDLWGHTDPKLPRNINLEVTTTAISQQMVYGIPFREGVPSFYYDPHEWALLFPKSVMAYLNAYSFPITGLMVHSKNGNVLRRLPPSADLPVVVAVRMSLSFPLLLSAIPLYAIDWSRQASHRSKQEQKPVVASRVWFSDGGIGSNMPLHMFDSPLPEHPTFAINLKAEHPDHPIQTPANPGNGGGRIYLPDTNSGGLQRYWPEPDDHSSLGGLVGFFSSMINTMQSWRDEIMFTYPGFRDRILQISVRPSEGGLNLNMPDASIQALGLAGEQAADRLIDRFHPSGRQAAKGWHNHQKVRLETFLGLIQPASTEMEPSLSQGAWNSSLGGYGATELRMAKDILNLLQQMGKLQATYGISLATNAPKPQAQLKISPRI</sequence>
<dbReference type="Pfam" id="PF01734">
    <property type="entry name" value="Patatin"/>
    <property type="match status" value="1"/>
</dbReference>
<evidence type="ECO:0000256" key="2">
    <source>
        <dbReference type="PROSITE-ProRule" id="PRU01161"/>
    </source>
</evidence>
<dbReference type="AlphaFoldDB" id="A0A7Y9W0I6"/>
<protein>
    <submittedName>
        <fullName evidence="5">Putative acylesterase/phospholipase RssA</fullName>
    </submittedName>
</protein>
<dbReference type="RefSeq" id="WP_179695020.1">
    <property type="nucleotide sequence ID" value="NZ_JACCAT010000001.1"/>
</dbReference>
<feature type="transmembrane region" description="Helical" evidence="3">
    <location>
        <begin position="185"/>
        <end position="205"/>
    </location>
</feature>
<dbReference type="InterPro" id="IPR016035">
    <property type="entry name" value="Acyl_Trfase/lysoPLipase"/>
</dbReference>
<dbReference type="Proteomes" id="UP000553035">
    <property type="component" value="Unassembled WGS sequence"/>
</dbReference>
<dbReference type="GO" id="GO:0016042">
    <property type="term" value="P:lipid catabolic process"/>
    <property type="evidence" value="ECO:0007669"/>
    <property type="project" value="UniProtKB-UniRule"/>
</dbReference>
<accession>A0A7Y9W0I6</accession>
<dbReference type="Gene3D" id="3.40.1090.10">
    <property type="entry name" value="Cytosolic phospholipase A2 catalytic domain"/>
    <property type="match status" value="1"/>
</dbReference>
<reference evidence="5 6" key="1">
    <citation type="submission" date="2020-07" db="EMBL/GenBank/DDBJ databases">
        <title>Exploring microbial biodiversity for novel pathways involved in the catabolism of aromatic compounds derived from lignin.</title>
        <authorList>
            <person name="Elkins J."/>
        </authorList>
    </citation>
    <scope>NUCLEOTIDE SEQUENCE [LARGE SCALE GENOMIC DNA]</scope>
    <source>
        <strain evidence="5 6">VanB</strain>
    </source>
</reference>
<keyword evidence="2" id="KW-0442">Lipid degradation</keyword>
<feature type="active site" description="Proton acceptor" evidence="2">
    <location>
        <position position="432"/>
    </location>
</feature>
<dbReference type="GO" id="GO:0016787">
    <property type="term" value="F:hydrolase activity"/>
    <property type="evidence" value="ECO:0007669"/>
    <property type="project" value="UniProtKB-UniRule"/>
</dbReference>
<dbReference type="SUPFAM" id="SSF52151">
    <property type="entry name" value="FabD/lysophospholipase-like"/>
    <property type="match status" value="1"/>
</dbReference>
<name>A0A7Y9W0I6_9PSED</name>
<feature type="active site" description="Nucleophile" evidence="2">
    <location>
        <position position="39"/>
    </location>
</feature>
<comment type="caution">
    <text evidence="2">Lacks conserved residue(s) required for the propagation of feature annotation.</text>
</comment>
<feature type="short sequence motif" description="DGA/G" evidence="2">
    <location>
        <begin position="432"/>
        <end position="434"/>
    </location>
</feature>